<dbReference type="EMBL" id="AMPO01000004">
    <property type="protein sequence ID" value="EKF85988.1"/>
    <property type="molecule type" value="Genomic_DNA"/>
</dbReference>
<dbReference type="GO" id="GO:0004427">
    <property type="term" value="F:inorganic diphosphate phosphatase activity"/>
    <property type="evidence" value="ECO:0007669"/>
    <property type="project" value="UniProtKB-EC"/>
</dbReference>
<dbReference type="RefSeq" id="WP_004030436.1">
    <property type="nucleotide sequence ID" value="NZ_AMPO01000004.1"/>
</dbReference>
<evidence type="ECO:0000256" key="3">
    <source>
        <dbReference type="ARBA" id="ARBA00022723"/>
    </source>
</evidence>
<keyword evidence="7" id="KW-1185">Reference proteome</keyword>
<dbReference type="CDD" id="cd00412">
    <property type="entry name" value="pyrophosphatase"/>
    <property type="match status" value="1"/>
</dbReference>
<dbReference type="PATRIC" id="fig|1204725.3.peg.1179"/>
<keyword evidence="5" id="KW-0460">Magnesium</keyword>
<protein>
    <recommendedName>
        <fullName evidence="2">inorganic diphosphatase</fullName>
        <ecNumber evidence="2">3.6.1.1</ecNumber>
    </recommendedName>
</protein>
<proteinExistence type="predicted"/>
<reference evidence="6 7" key="1">
    <citation type="journal article" date="2012" name="J. Bacteriol.">
        <title>Draft genome sequence of Methanobacterium formicicum DSM 3637, an archaebacterium isolated from the methane producer amoeba Pelomyxa palustris.</title>
        <authorList>
            <person name="Gutierrez G."/>
        </authorList>
    </citation>
    <scope>NUCLEOTIDE SEQUENCE [LARGE SCALE GENOMIC DNA]</scope>
    <source>
        <strain evidence="7">DSM 3637 / PP1</strain>
    </source>
</reference>
<dbReference type="OrthoDB" id="377081at2157"/>
<dbReference type="GO" id="GO:0000287">
    <property type="term" value="F:magnesium ion binding"/>
    <property type="evidence" value="ECO:0007669"/>
    <property type="project" value="InterPro"/>
</dbReference>
<dbReference type="InterPro" id="IPR008162">
    <property type="entry name" value="Pyrophosphatase"/>
</dbReference>
<dbReference type="AlphaFoldDB" id="K2R0C9"/>
<evidence type="ECO:0000256" key="2">
    <source>
        <dbReference type="ARBA" id="ARBA00012146"/>
    </source>
</evidence>
<dbReference type="Gene3D" id="3.90.80.10">
    <property type="entry name" value="Inorganic pyrophosphatase"/>
    <property type="match status" value="1"/>
</dbReference>
<evidence type="ECO:0000313" key="7">
    <source>
        <dbReference type="Proteomes" id="UP000007360"/>
    </source>
</evidence>
<sequence>MNLWKDIKNQPPHAPKVVYAVIETPKGSWNKYVYETSKETFCLGQVSPLCYPADYGIIPQALGDNGNPLNMLVLTHQPTFSGCLIKTKPIGIIKMRDDEGKDEKIIGVPVNDPSSEDIQDIKDLPKSLLEEITHFFREYAKNQNINTEIVGWENRKEAVRIIERSMDCYNDMLSIKSLFLLD</sequence>
<dbReference type="SUPFAM" id="SSF50324">
    <property type="entry name" value="Inorganic pyrophosphatase"/>
    <property type="match status" value="1"/>
</dbReference>
<dbReference type="Pfam" id="PF00719">
    <property type="entry name" value="Pyrophosphatase"/>
    <property type="match status" value="1"/>
</dbReference>
<dbReference type="GO" id="GO:0006796">
    <property type="term" value="P:phosphate-containing compound metabolic process"/>
    <property type="evidence" value="ECO:0007669"/>
    <property type="project" value="InterPro"/>
</dbReference>
<organism evidence="6 7">
    <name type="scientific">Methanobacterium formicicum (strain DSM 3637 / PP1)</name>
    <dbReference type="NCBI Taxonomy" id="1204725"/>
    <lineage>
        <taxon>Archaea</taxon>
        <taxon>Methanobacteriati</taxon>
        <taxon>Methanobacteriota</taxon>
        <taxon>Methanomada group</taxon>
        <taxon>Methanobacteria</taxon>
        <taxon>Methanobacteriales</taxon>
        <taxon>Methanobacteriaceae</taxon>
        <taxon>Methanobacterium</taxon>
    </lineage>
</organism>
<name>K2R0C9_METFP</name>
<dbReference type="EC" id="3.6.1.1" evidence="2"/>
<dbReference type="InterPro" id="IPR036649">
    <property type="entry name" value="Pyrophosphatase_sf"/>
</dbReference>
<evidence type="ECO:0000256" key="4">
    <source>
        <dbReference type="ARBA" id="ARBA00022801"/>
    </source>
</evidence>
<comment type="cofactor">
    <cofactor evidence="1">
        <name>Mg(2+)</name>
        <dbReference type="ChEBI" id="CHEBI:18420"/>
    </cofactor>
</comment>
<gene>
    <name evidence="6" type="ORF">A994_05861</name>
</gene>
<evidence type="ECO:0000256" key="5">
    <source>
        <dbReference type="ARBA" id="ARBA00022842"/>
    </source>
</evidence>
<accession>K2R0C9</accession>
<dbReference type="GO" id="GO:0005737">
    <property type="term" value="C:cytoplasm"/>
    <property type="evidence" value="ECO:0007669"/>
    <property type="project" value="InterPro"/>
</dbReference>
<comment type="caution">
    <text evidence="6">The sequence shown here is derived from an EMBL/GenBank/DDBJ whole genome shotgun (WGS) entry which is preliminary data.</text>
</comment>
<keyword evidence="4" id="KW-0378">Hydrolase</keyword>
<keyword evidence="3" id="KW-0479">Metal-binding</keyword>
<evidence type="ECO:0000313" key="6">
    <source>
        <dbReference type="EMBL" id="EKF85988.1"/>
    </source>
</evidence>
<dbReference type="PANTHER" id="PTHR10286">
    <property type="entry name" value="INORGANIC PYROPHOSPHATASE"/>
    <property type="match status" value="1"/>
</dbReference>
<dbReference type="Proteomes" id="UP000007360">
    <property type="component" value="Unassembled WGS sequence"/>
</dbReference>
<evidence type="ECO:0000256" key="1">
    <source>
        <dbReference type="ARBA" id="ARBA00001946"/>
    </source>
</evidence>